<dbReference type="HOGENOM" id="CLU_059606_1_1_1"/>
<evidence type="ECO:0000313" key="9">
    <source>
        <dbReference type="Proteomes" id="UP000005226"/>
    </source>
</evidence>
<feature type="transmembrane region" description="Helical" evidence="6">
    <location>
        <begin position="250"/>
        <end position="274"/>
    </location>
</feature>
<dbReference type="InParanoid" id="H2U605"/>
<evidence type="ECO:0000313" key="8">
    <source>
        <dbReference type="Ensembl" id="ENSTRUP00000032371.2"/>
    </source>
</evidence>
<evidence type="ECO:0000256" key="2">
    <source>
        <dbReference type="ARBA" id="ARBA00010596"/>
    </source>
</evidence>
<feature type="domain" description="Yip1" evidence="7">
    <location>
        <begin position="96"/>
        <end position="267"/>
    </location>
</feature>
<accession>H2U605</accession>
<feature type="transmembrane region" description="Helical" evidence="6">
    <location>
        <begin position="198"/>
        <end position="216"/>
    </location>
</feature>
<protein>
    <recommendedName>
        <fullName evidence="6">Protein YIPF</fullName>
    </recommendedName>
</protein>
<dbReference type="GeneTree" id="ENSGT00390000010157"/>
<reference evidence="8" key="3">
    <citation type="submission" date="2025-09" db="UniProtKB">
        <authorList>
            <consortium name="Ensembl"/>
        </authorList>
    </citation>
    <scope>IDENTIFICATION</scope>
</reference>
<keyword evidence="5 6" id="KW-0472">Membrane</keyword>
<dbReference type="GO" id="GO:0031267">
    <property type="term" value="F:small GTPase binding"/>
    <property type="evidence" value="ECO:0007669"/>
    <property type="project" value="InterPro"/>
</dbReference>
<proteinExistence type="inferred from homology"/>
<evidence type="ECO:0000259" key="7">
    <source>
        <dbReference type="Pfam" id="PF04893"/>
    </source>
</evidence>
<evidence type="ECO:0000256" key="1">
    <source>
        <dbReference type="ARBA" id="ARBA00004257"/>
    </source>
</evidence>
<dbReference type="Ensembl" id="ENSTRUT00000032495.3">
    <property type="protein sequence ID" value="ENSTRUP00000032371.2"/>
    <property type="gene ID" value="ENSTRUG00000012788.3"/>
</dbReference>
<evidence type="ECO:0000256" key="3">
    <source>
        <dbReference type="ARBA" id="ARBA00022692"/>
    </source>
</evidence>
<keyword evidence="9" id="KW-1185">Reference proteome</keyword>
<dbReference type="OMA" id="VFRRCVA"/>
<dbReference type="STRING" id="31033.ENSTRUP00000032371"/>
<dbReference type="AlphaFoldDB" id="H2U605"/>
<dbReference type="InterPro" id="IPR006977">
    <property type="entry name" value="Yip1_dom"/>
</dbReference>
<comment type="similarity">
    <text evidence="2 6">Belongs to the YIP1 family.</text>
</comment>
<dbReference type="GO" id="GO:0016192">
    <property type="term" value="P:vesicle-mediated transport"/>
    <property type="evidence" value="ECO:0007669"/>
    <property type="project" value="InterPro"/>
</dbReference>
<evidence type="ECO:0000256" key="5">
    <source>
        <dbReference type="ARBA" id="ARBA00023136"/>
    </source>
</evidence>
<dbReference type="InterPro" id="IPR039765">
    <property type="entry name" value="Yip5/YIPF1/YIPF2"/>
</dbReference>
<dbReference type="PANTHER" id="PTHR12822:SF3">
    <property type="entry name" value="PROTEIN YIPF2"/>
    <property type="match status" value="1"/>
</dbReference>
<reference evidence="8 9" key="1">
    <citation type="journal article" date="2011" name="Genome Biol. Evol.">
        <title>Integration of the genetic map and genome assembly of fugu facilitates insights into distinct features of genome evolution in teleosts and mammals.</title>
        <authorList>
            <person name="Kai W."/>
            <person name="Kikuchi K."/>
            <person name="Tohari S."/>
            <person name="Chew A.K."/>
            <person name="Tay A."/>
            <person name="Fujiwara A."/>
            <person name="Hosoya S."/>
            <person name="Suetake H."/>
            <person name="Naruse K."/>
            <person name="Brenner S."/>
            <person name="Suzuki Y."/>
            <person name="Venkatesh B."/>
        </authorList>
    </citation>
    <scope>NUCLEOTIDE SEQUENCE [LARGE SCALE GENOMIC DNA]</scope>
</reference>
<keyword evidence="4 6" id="KW-1133">Transmembrane helix</keyword>
<name>H2U605_TAKRU</name>
<reference evidence="8" key="2">
    <citation type="submission" date="2025-08" db="UniProtKB">
        <authorList>
            <consortium name="Ensembl"/>
        </authorList>
    </citation>
    <scope>IDENTIFICATION</scope>
</reference>
<evidence type="ECO:0000256" key="6">
    <source>
        <dbReference type="RuleBase" id="RU361264"/>
    </source>
</evidence>
<dbReference type="Proteomes" id="UP000005226">
    <property type="component" value="Chromosome 5"/>
</dbReference>
<organism evidence="8 9">
    <name type="scientific">Takifugu rubripes</name>
    <name type="common">Japanese pufferfish</name>
    <name type="synonym">Fugu rubripes</name>
    <dbReference type="NCBI Taxonomy" id="31033"/>
    <lineage>
        <taxon>Eukaryota</taxon>
        <taxon>Metazoa</taxon>
        <taxon>Chordata</taxon>
        <taxon>Craniata</taxon>
        <taxon>Vertebrata</taxon>
        <taxon>Euteleostomi</taxon>
        <taxon>Actinopterygii</taxon>
        <taxon>Neopterygii</taxon>
        <taxon>Teleostei</taxon>
        <taxon>Neoteleostei</taxon>
        <taxon>Acanthomorphata</taxon>
        <taxon>Eupercaria</taxon>
        <taxon>Tetraodontiformes</taxon>
        <taxon>Tetradontoidea</taxon>
        <taxon>Tetraodontidae</taxon>
        <taxon>Takifugu</taxon>
    </lineage>
</organism>
<gene>
    <name evidence="8" type="primary">yipf2</name>
</gene>
<dbReference type="eggNOG" id="KOG3114">
    <property type="taxonomic scope" value="Eukaryota"/>
</dbReference>
<dbReference type="Pfam" id="PF04893">
    <property type="entry name" value="Yip1"/>
    <property type="match status" value="1"/>
</dbReference>
<evidence type="ECO:0000256" key="4">
    <source>
        <dbReference type="ARBA" id="ARBA00022989"/>
    </source>
</evidence>
<comment type="subcellular location">
    <subcellularLocation>
        <location evidence="6">Golgi apparatus membrane</location>
        <topology evidence="6">Multi-pass membrane protein</topology>
    </subcellularLocation>
    <subcellularLocation>
        <location evidence="1">Golgi apparatus</location>
        <location evidence="1">cis-Golgi network membrane</location>
        <topology evidence="1">Multi-pass membrane protein</topology>
    </subcellularLocation>
</comment>
<dbReference type="FunCoup" id="H2U605">
    <property type="interactions" value="1654"/>
</dbReference>
<dbReference type="PANTHER" id="PTHR12822">
    <property type="entry name" value="PROTEIN YIPF"/>
    <property type="match status" value="1"/>
</dbReference>
<feature type="transmembrane region" description="Helical" evidence="6">
    <location>
        <begin position="155"/>
        <end position="177"/>
    </location>
</feature>
<keyword evidence="3 6" id="KW-0812">Transmembrane</keyword>
<sequence length="300" mass="33535">AMSGPNDLQFQEFDEAAELLSADPGASTLSMSASPITPGVQDVRLDLSDNEEGQEESSELLGGQKPTGSFWTFEYYQSFFDVDTVQVLDRVKGSMMPLPGRNFVKHHLRNNPDLYGPFWICVTLVFSVAIGGNLSTFLSERGNPSYHYRPQFHRVSIAAVVIFLYAWLVPVCLWGFLTWRQGAERQIGGYSFLETMCVYGYSLFIYIPTSVLWIIPFEWLHWTLIVIAILISGSVLVLTFWPVVRDDTKVVAMATLATIVLLHTLLAIGCKLYFFQTAVATLGPVPTSPPVHTTLTTKRH</sequence>
<feature type="transmembrane region" description="Helical" evidence="6">
    <location>
        <begin position="222"/>
        <end position="243"/>
    </location>
</feature>
<feature type="transmembrane region" description="Helical" evidence="6">
    <location>
        <begin position="114"/>
        <end position="135"/>
    </location>
</feature>
<dbReference type="GO" id="GO:0000139">
    <property type="term" value="C:Golgi membrane"/>
    <property type="evidence" value="ECO:0007669"/>
    <property type="project" value="UniProtKB-SubCell"/>
</dbReference>